<keyword evidence="5 6" id="KW-0949">S-adenosyl-L-methionine</keyword>
<dbReference type="Pfam" id="PF02527">
    <property type="entry name" value="GidB"/>
    <property type="match status" value="1"/>
</dbReference>
<dbReference type="InterPro" id="IPR003682">
    <property type="entry name" value="rRNA_ssu_MeTfrase_G"/>
</dbReference>
<feature type="binding site" evidence="6">
    <location>
        <begin position="127"/>
        <end position="128"/>
    </location>
    <ligand>
        <name>S-adenosyl-L-methionine</name>
        <dbReference type="ChEBI" id="CHEBI:59789"/>
    </ligand>
</feature>
<comment type="similarity">
    <text evidence="6">Belongs to the methyltransferase superfamily. RNA methyltransferase RsmG family.</text>
</comment>
<comment type="subcellular location">
    <subcellularLocation>
        <location evidence="6">Cytoplasm</location>
    </subcellularLocation>
</comment>
<organism evidence="7 8">
    <name type="scientific">Dongia sedimenti</name>
    <dbReference type="NCBI Taxonomy" id="3064282"/>
    <lineage>
        <taxon>Bacteria</taxon>
        <taxon>Pseudomonadati</taxon>
        <taxon>Pseudomonadota</taxon>
        <taxon>Alphaproteobacteria</taxon>
        <taxon>Rhodospirillales</taxon>
        <taxon>Dongiaceae</taxon>
        <taxon>Dongia</taxon>
    </lineage>
</organism>
<evidence type="ECO:0000256" key="6">
    <source>
        <dbReference type="HAMAP-Rule" id="MF_00074"/>
    </source>
</evidence>
<keyword evidence="1 6" id="KW-0963">Cytoplasm</keyword>
<evidence type="ECO:0000313" key="8">
    <source>
        <dbReference type="Proteomes" id="UP001230156"/>
    </source>
</evidence>
<comment type="catalytic activity">
    <reaction evidence="6">
        <text>guanosine(527) in 16S rRNA + S-adenosyl-L-methionine = N(7)-methylguanosine(527) in 16S rRNA + S-adenosyl-L-homocysteine</text>
        <dbReference type="Rhea" id="RHEA:42732"/>
        <dbReference type="Rhea" id="RHEA-COMP:10209"/>
        <dbReference type="Rhea" id="RHEA-COMP:10210"/>
        <dbReference type="ChEBI" id="CHEBI:57856"/>
        <dbReference type="ChEBI" id="CHEBI:59789"/>
        <dbReference type="ChEBI" id="CHEBI:74269"/>
        <dbReference type="ChEBI" id="CHEBI:74480"/>
        <dbReference type="EC" id="2.1.1.170"/>
    </reaction>
</comment>
<dbReference type="PANTHER" id="PTHR31760">
    <property type="entry name" value="S-ADENOSYL-L-METHIONINE-DEPENDENT METHYLTRANSFERASES SUPERFAMILY PROTEIN"/>
    <property type="match status" value="1"/>
</dbReference>
<dbReference type="RefSeq" id="WP_379958025.1">
    <property type="nucleotide sequence ID" value="NZ_JAUYVI010000005.1"/>
</dbReference>
<sequence length="211" mass="22855">MGPEQFRSELQSLGVDVSRETMTALETYAGLLRKWQKAINLVSGATLDDVWQRHFLDSAQLVPLLPEGAGQIVDLGSGAGFPGLILALLSGRPTHLIESDQRKAAFLGEVARATGCAGRVQVHAARVEALKPWAAPVITARALADLGQLLDWAAPFVTAETVCLFPKGAKAEEELTGALRVWKMTVERRRSVTDPTGLILRLSHLERRGQT</sequence>
<keyword evidence="8" id="KW-1185">Reference proteome</keyword>
<dbReference type="Proteomes" id="UP001230156">
    <property type="component" value="Unassembled WGS sequence"/>
</dbReference>
<gene>
    <name evidence="6 7" type="primary">rsmG</name>
    <name evidence="7" type="ORF">Q8A70_15410</name>
</gene>
<evidence type="ECO:0000256" key="4">
    <source>
        <dbReference type="ARBA" id="ARBA00022679"/>
    </source>
</evidence>
<comment type="function">
    <text evidence="6">Specifically methylates the N7 position of guanine in position 527 of 16S rRNA.</text>
</comment>
<keyword evidence="2 6" id="KW-0698">rRNA processing</keyword>
<evidence type="ECO:0000256" key="3">
    <source>
        <dbReference type="ARBA" id="ARBA00022603"/>
    </source>
</evidence>
<dbReference type="GO" id="GO:0008168">
    <property type="term" value="F:methyltransferase activity"/>
    <property type="evidence" value="ECO:0007669"/>
    <property type="project" value="UniProtKB-KW"/>
</dbReference>
<dbReference type="Gene3D" id="3.40.50.150">
    <property type="entry name" value="Vaccinia Virus protein VP39"/>
    <property type="match status" value="1"/>
</dbReference>
<feature type="binding site" evidence="6">
    <location>
        <position position="76"/>
    </location>
    <ligand>
        <name>S-adenosyl-L-methionine</name>
        <dbReference type="ChEBI" id="CHEBI:59789"/>
    </ligand>
</feature>
<evidence type="ECO:0000313" key="7">
    <source>
        <dbReference type="EMBL" id="MDQ7249074.1"/>
    </source>
</evidence>
<reference evidence="8" key="1">
    <citation type="submission" date="2023-08" db="EMBL/GenBank/DDBJ databases">
        <title>Rhodospirillaceae gen. nov., a novel taxon isolated from the Yangtze River Yuezi River estuary sludge.</title>
        <authorList>
            <person name="Ruan L."/>
        </authorList>
    </citation>
    <scope>NUCLEOTIDE SEQUENCE [LARGE SCALE GENOMIC DNA]</scope>
    <source>
        <strain evidence="8">R-7</strain>
    </source>
</reference>
<dbReference type="SUPFAM" id="SSF53335">
    <property type="entry name" value="S-adenosyl-L-methionine-dependent methyltransferases"/>
    <property type="match status" value="1"/>
</dbReference>
<dbReference type="GO" id="GO:0032259">
    <property type="term" value="P:methylation"/>
    <property type="evidence" value="ECO:0007669"/>
    <property type="project" value="UniProtKB-KW"/>
</dbReference>
<feature type="binding site" evidence="6">
    <location>
        <position position="141"/>
    </location>
    <ligand>
        <name>S-adenosyl-L-methionine</name>
        <dbReference type="ChEBI" id="CHEBI:59789"/>
    </ligand>
</feature>
<keyword evidence="3 6" id="KW-0489">Methyltransferase</keyword>
<dbReference type="HAMAP" id="MF_00074">
    <property type="entry name" value="16SrRNA_methyltr_G"/>
    <property type="match status" value="1"/>
</dbReference>
<dbReference type="InterPro" id="IPR029063">
    <property type="entry name" value="SAM-dependent_MTases_sf"/>
</dbReference>
<dbReference type="NCBIfam" id="TIGR00138">
    <property type="entry name" value="rsmG_gidB"/>
    <property type="match status" value="1"/>
</dbReference>
<dbReference type="EMBL" id="JAUYVI010000005">
    <property type="protein sequence ID" value="MDQ7249074.1"/>
    <property type="molecule type" value="Genomic_DNA"/>
</dbReference>
<proteinExistence type="inferred from homology"/>
<feature type="binding site" evidence="6">
    <location>
        <position position="81"/>
    </location>
    <ligand>
        <name>S-adenosyl-L-methionine</name>
        <dbReference type="ChEBI" id="CHEBI:59789"/>
    </ligand>
</feature>
<protein>
    <recommendedName>
        <fullName evidence="6">Ribosomal RNA small subunit methyltransferase G</fullName>
        <ecNumber evidence="6">2.1.1.170</ecNumber>
    </recommendedName>
    <alternativeName>
        <fullName evidence="6">16S rRNA 7-methylguanosine methyltransferase</fullName>
        <shortName evidence="6">16S rRNA m7G methyltransferase</shortName>
    </alternativeName>
</protein>
<dbReference type="EC" id="2.1.1.170" evidence="6"/>
<evidence type="ECO:0000256" key="2">
    <source>
        <dbReference type="ARBA" id="ARBA00022552"/>
    </source>
</evidence>
<evidence type="ECO:0000256" key="1">
    <source>
        <dbReference type="ARBA" id="ARBA00022490"/>
    </source>
</evidence>
<name>A0ABU0YMW0_9PROT</name>
<keyword evidence="4 6" id="KW-0808">Transferase</keyword>
<comment type="caution">
    <text evidence="7">The sequence shown here is derived from an EMBL/GenBank/DDBJ whole genome shotgun (WGS) entry which is preliminary data.</text>
</comment>
<accession>A0ABU0YMW0</accession>
<comment type="caution">
    <text evidence="6">Lacks conserved residue(s) required for the propagation of feature annotation.</text>
</comment>
<dbReference type="PANTHER" id="PTHR31760:SF0">
    <property type="entry name" value="S-ADENOSYL-L-METHIONINE-DEPENDENT METHYLTRANSFERASES SUPERFAMILY PROTEIN"/>
    <property type="match status" value="1"/>
</dbReference>
<evidence type="ECO:0000256" key="5">
    <source>
        <dbReference type="ARBA" id="ARBA00022691"/>
    </source>
</evidence>